<gene>
    <name evidence="2" type="ORF">HNR61_004408</name>
</gene>
<dbReference type="AlphaFoldDB" id="A0A7W3LR71"/>
<evidence type="ECO:0000313" key="2">
    <source>
        <dbReference type="EMBL" id="MBA8952762.1"/>
    </source>
</evidence>
<proteinExistence type="predicted"/>
<protein>
    <submittedName>
        <fullName evidence="2">Ca2+-binding EF-hand superfamily protein</fullName>
    </submittedName>
</protein>
<dbReference type="PROSITE" id="PS00018">
    <property type="entry name" value="EF_HAND_1"/>
    <property type="match status" value="1"/>
</dbReference>
<evidence type="ECO:0000259" key="1">
    <source>
        <dbReference type="PROSITE" id="PS50222"/>
    </source>
</evidence>
<accession>A0A7W3LR71</accession>
<feature type="domain" description="EF-hand" evidence="1">
    <location>
        <begin position="41"/>
        <end position="76"/>
    </location>
</feature>
<name>A0A7W3LR71_ACTNM</name>
<dbReference type="GO" id="GO:0005509">
    <property type="term" value="F:calcium ion binding"/>
    <property type="evidence" value="ECO:0007669"/>
    <property type="project" value="InterPro"/>
</dbReference>
<reference evidence="2 3" key="1">
    <citation type="submission" date="2020-08" db="EMBL/GenBank/DDBJ databases">
        <title>Genomic Encyclopedia of Type Strains, Phase IV (KMG-IV): sequencing the most valuable type-strain genomes for metagenomic binning, comparative biology and taxonomic classification.</title>
        <authorList>
            <person name="Goeker M."/>
        </authorList>
    </citation>
    <scope>NUCLEOTIDE SEQUENCE [LARGE SCALE GENOMIC DNA]</scope>
    <source>
        <strain evidence="2 3">DSM 44197</strain>
    </source>
</reference>
<dbReference type="PROSITE" id="PS50222">
    <property type="entry name" value="EF_HAND_2"/>
    <property type="match status" value="1"/>
</dbReference>
<sequence>MTTKPTEGDLLAVFTRADLGGDEQLDLMEFTLVLDSLGMSWSKAEVQDRFEKADTNRDGLISFPEFRALLETQGWAEGGLQTARG</sequence>
<dbReference type="EMBL" id="JACJIA010000005">
    <property type="protein sequence ID" value="MBA8952762.1"/>
    <property type="molecule type" value="Genomic_DNA"/>
</dbReference>
<dbReference type="CDD" id="cd00051">
    <property type="entry name" value="EFh"/>
    <property type="match status" value="1"/>
</dbReference>
<dbReference type="SMART" id="SM00054">
    <property type="entry name" value="EFh"/>
    <property type="match status" value="2"/>
</dbReference>
<organism evidence="2 3">
    <name type="scientific">Actinomadura namibiensis</name>
    <dbReference type="NCBI Taxonomy" id="182080"/>
    <lineage>
        <taxon>Bacteria</taxon>
        <taxon>Bacillati</taxon>
        <taxon>Actinomycetota</taxon>
        <taxon>Actinomycetes</taxon>
        <taxon>Streptosporangiales</taxon>
        <taxon>Thermomonosporaceae</taxon>
        <taxon>Actinomadura</taxon>
    </lineage>
</organism>
<dbReference type="Pfam" id="PF13499">
    <property type="entry name" value="EF-hand_7"/>
    <property type="match status" value="1"/>
</dbReference>
<dbReference type="InterPro" id="IPR011992">
    <property type="entry name" value="EF-hand-dom_pair"/>
</dbReference>
<evidence type="ECO:0000313" key="3">
    <source>
        <dbReference type="Proteomes" id="UP000572680"/>
    </source>
</evidence>
<dbReference type="InterPro" id="IPR018247">
    <property type="entry name" value="EF_Hand_1_Ca_BS"/>
</dbReference>
<comment type="caution">
    <text evidence="2">The sequence shown here is derived from an EMBL/GenBank/DDBJ whole genome shotgun (WGS) entry which is preliminary data.</text>
</comment>
<keyword evidence="3" id="KW-1185">Reference proteome</keyword>
<dbReference type="InterPro" id="IPR002048">
    <property type="entry name" value="EF_hand_dom"/>
</dbReference>
<dbReference type="RefSeq" id="WP_182845005.1">
    <property type="nucleotide sequence ID" value="NZ_BAAALP010000024.1"/>
</dbReference>
<dbReference type="Gene3D" id="1.10.238.10">
    <property type="entry name" value="EF-hand"/>
    <property type="match status" value="1"/>
</dbReference>
<dbReference type="Proteomes" id="UP000572680">
    <property type="component" value="Unassembled WGS sequence"/>
</dbReference>
<dbReference type="SUPFAM" id="SSF47473">
    <property type="entry name" value="EF-hand"/>
    <property type="match status" value="1"/>
</dbReference>